<dbReference type="EMBL" id="BJYM01000012">
    <property type="protein sequence ID" value="GEN88286.1"/>
    <property type="molecule type" value="Genomic_DNA"/>
</dbReference>
<dbReference type="InterPro" id="IPR026660">
    <property type="entry name" value="PRA-CH"/>
</dbReference>
<dbReference type="InterPro" id="IPR008179">
    <property type="entry name" value="HisE"/>
</dbReference>
<protein>
    <recommendedName>
        <fullName evidence="15">Histidine biosynthesis bifunctional protein HisIE</fullName>
    </recommendedName>
    <domain>
        <recommendedName>
            <fullName evidence="15">Phosphoribosyl-AMP cyclohydrolase</fullName>
            <shortName evidence="15">PRA-CH</shortName>
            <ecNumber evidence="15">3.5.4.19</ecNumber>
        </recommendedName>
    </domain>
    <domain>
        <recommendedName>
            <fullName evidence="15">Phosphoribosyl-ATP pyrophosphatase</fullName>
            <shortName evidence="15">PRA-PH</shortName>
            <ecNumber evidence="15">3.6.1.31</ecNumber>
        </recommendedName>
    </domain>
</protein>
<comment type="catalytic activity">
    <reaction evidence="2 15">
        <text>1-(5-phospho-beta-D-ribosyl)-ATP + H2O = 1-(5-phospho-beta-D-ribosyl)-5'-AMP + diphosphate + H(+)</text>
        <dbReference type="Rhea" id="RHEA:22828"/>
        <dbReference type="ChEBI" id="CHEBI:15377"/>
        <dbReference type="ChEBI" id="CHEBI:15378"/>
        <dbReference type="ChEBI" id="CHEBI:33019"/>
        <dbReference type="ChEBI" id="CHEBI:59457"/>
        <dbReference type="ChEBI" id="CHEBI:73183"/>
        <dbReference type="EC" id="3.6.1.31"/>
    </reaction>
</comment>
<evidence type="ECO:0000256" key="8">
    <source>
        <dbReference type="ARBA" id="ARBA00022490"/>
    </source>
</evidence>
<dbReference type="SUPFAM" id="SSF141734">
    <property type="entry name" value="HisI-like"/>
    <property type="match status" value="1"/>
</dbReference>
<dbReference type="InterPro" id="IPR038019">
    <property type="entry name" value="PRib_AMP_CycHydrolase_sf"/>
</dbReference>
<sequence length="210" mass="23932">MEISIKYDENGLIPAIIQDYTTGEVLTLAYMNEVSLVKTLETGETWFYSRSRKELWNKGETSGNKQLVKKIKVDCDQDALVVQVQPLGPACHKGTTTCFENTLLENEKPLFSMIHELTGKIKDRKENPQEGAYTTYLFNKGLDKILKKIGEESTEVVIGAKNNDKEELTNELADLLYHSLVLMENQGVTTKDIKQILNERHIEKEGQHRE</sequence>
<dbReference type="EC" id="3.6.1.31" evidence="15"/>
<evidence type="ECO:0000256" key="5">
    <source>
        <dbReference type="ARBA" id="ARBA00005204"/>
    </source>
</evidence>
<evidence type="ECO:0000256" key="7">
    <source>
        <dbReference type="ARBA" id="ARBA00008299"/>
    </source>
</evidence>
<evidence type="ECO:0000256" key="12">
    <source>
        <dbReference type="ARBA" id="ARBA00022840"/>
    </source>
</evidence>
<keyword evidence="9 15" id="KW-0028">Amino-acid biosynthesis</keyword>
<accession>A0A511ZLI1</accession>
<dbReference type="AlphaFoldDB" id="A0A511ZLI1"/>
<evidence type="ECO:0000256" key="6">
    <source>
        <dbReference type="ARBA" id="ARBA00007731"/>
    </source>
</evidence>
<reference evidence="17 18" key="1">
    <citation type="submission" date="2019-07" db="EMBL/GenBank/DDBJ databases">
        <title>Whole genome shotgun sequence of Oceanobacillus sojae NBRC 105379.</title>
        <authorList>
            <person name="Hosoyama A."/>
            <person name="Uohara A."/>
            <person name="Ohji S."/>
            <person name="Ichikawa N."/>
        </authorList>
    </citation>
    <scope>NUCLEOTIDE SEQUENCE [LARGE SCALE GENOMIC DNA]</scope>
    <source>
        <strain evidence="17 18">NBRC 105379</strain>
    </source>
</reference>
<evidence type="ECO:0000256" key="1">
    <source>
        <dbReference type="ARBA" id="ARBA00000024"/>
    </source>
</evidence>
<gene>
    <name evidence="15 17" type="primary">hisI</name>
    <name evidence="15" type="synonym">hisIE</name>
    <name evidence="17" type="ORF">OSO01_30250</name>
</gene>
<keyword evidence="10 15" id="KW-0547">Nucleotide-binding</keyword>
<dbReference type="EC" id="3.5.4.19" evidence="15"/>
<evidence type="ECO:0000313" key="18">
    <source>
        <dbReference type="Proteomes" id="UP000321558"/>
    </source>
</evidence>
<keyword evidence="13 15" id="KW-0368">Histidine biosynthesis</keyword>
<dbReference type="Gene3D" id="3.10.20.810">
    <property type="entry name" value="Phosphoribosyl-AMP cyclohydrolase"/>
    <property type="match status" value="1"/>
</dbReference>
<dbReference type="HAMAP" id="MF_01019">
    <property type="entry name" value="HisIE"/>
    <property type="match status" value="1"/>
</dbReference>
<evidence type="ECO:0000256" key="4">
    <source>
        <dbReference type="ARBA" id="ARBA00005169"/>
    </source>
</evidence>
<dbReference type="Proteomes" id="UP000321558">
    <property type="component" value="Unassembled WGS sequence"/>
</dbReference>
<keyword evidence="18" id="KW-1185">Reference proteome</keyword>
<proteinExistence type="inferred from homology"/>
<dbReference type="CDD" id="cd11534">
    <property type="entry name" value="NTP-PPase_HisIE_like"/>
    <property type="match status" value="1"/>
</dbReference>
<dbReference type="InterPro" id="IPR023019">
    <property type="entry name" value="His_synth_HisIE"/>
</dbReference>
<dbReference type="PANTHER" id="PTHR42945">
    <property type="entry name" value="HISTIDINE BIOSYNTHESIS BIFUNCTIONAL PROTEIN"/>
    <property type="match status" value="1"/>
</dbReference>
<comment type="caution">
    <text evidence="17">The sequence shown here is derived from an EMBL/GenBank/DDBJ whole genome shotgun (WGS) entry which is preliminary data.</text>
</comment>
<dbReference type="GO" id="GO:0000105">
    <property type="term" value="P:L-histidine biosynthetic process"/>
    <property type="evidence" value="ECO:0007669"/>
    <property type="project" value="UniProtKB-UniRule"/>
</dbReference>
<comment type="pathway">
    <text evidence="5 15">Amino-acid biosynthesis; L-histidine biosynthesis; L-histidine from 5-phospho-alpha-D-ribose 1-diphosphate: step 2/9.</text>
</comment>
<dbReference type="GO" id="GO:0004635">
    <property type="term" value="F:phosphoribosyl-AMP cyclohydrolase activity"/>
    <property type="evidence" value="ECO:0007669"/>
    <property type="project" value="UniProtKB-UniRule"/>
</dbReference>
<evidence type="ECO:0000313" key="17">
    <source>
        <dbReference type="EMBL" id="GEN88286.1"/>
    </source>
</evidence>
<evidence type="ECO:0000259" key="16">
    <source>
        <dbReference type="Pfam" id="PF01502"/>
    </source>
</evidence>
<dbReference type="InterPro" id="IPR021130">
    <property type="entry name" value="PRib-ATP_PPHydrolase-like"/>
</dbReference>
<evidence type="ECO:0000256" key="14">
    <source>
        <dbReference type="ARBA" id="ARBA00023268"/>
    </source>
</evidence>
<dbReference type="InterPro" id="IPR002496">
    <property type="entry name" value="PRib_AMP_CycHydrolase_dom"/>
</dbReference>
<comment type="pathway">
    <text evidence="4 15">Amino-acid biosynthesis; L-histidine biosynthesis; L-histidine from 5-phospho-alpha-D-ribose 1-diphosphate: step 3/9.</text>
</comment>
<keyword evidence="11 15" id="KW-0378">Hydrolase</keyword>
<keyword evidence="12 15" id="KW-0067">ATP-binding</keyword>
<dbReference type="HAMAP" id="MF_01020">
    <property type="entry name" value="HisE"/>
    <property type="match status" value="1"/>
</dbReference>
<evidence type="ECO:0000256" key="13">
    <source>
        <dbReference type="ARBA" id="ARBA00023102"/>
    </source>
</evidence>
<keyword evidence="14 15" id="KW-0511">Multifunctional enzyme</keyword>
<comment type="similarity">
    <text evidence="6 15">In the C-terminal section; belongs to the PRA-PH family.</text>
</comment>
<dbReference type="NCBIfam" id="NF002747">
    <property type="entry name" value="PRK02759.1"/>
    <property type="match status" value="1"/>
</dbReference>
<dbReference type="PANTHER" id="PTHR42945:SF9">
    <property type="entry name" value="HISTIDINE BIOSYNTHESIS BIFUNCTIONAL PROTEIN HISIE"/>
    <property type="match status" value="1"/>
</dbReference>
<dbReference type="GO" id="GO:0004636">
    <property type="term" value="F:phosphoribosyl-ATP diphosphatase activity"/>
    <property type="evidence" value="ECO:0007669"/>
    <property type="project" value="UniProtKB-UniRule"/>
</dbReference>
<keyword evidence="8 15" id="KW-0963">Cytoplasm</keyword>
<dbReference type="Pfam" id="PF01503">
    <property type="entry name" value="PRA-PH"/>
    <property type="match status" value="1"/>
</dbReference>
<dbReference type="Gene3D" id="1.10.287.1080">
    <property type="entry name" value="MazG-like"/>
    <property type="match status" value="1"/>
</dbReference>
<evidence type="ECO:0000256" key="15">
    <source>
        <dbReference type="HAMAP-Rule" id="MF_01019"/>
    </source>
</evidence>
<dbReference type="NCBIfam" id="NF000768">
    <property type="entry name" value="PRK00051.1"/>
    <property type="match status" value="1"/>
</dbReference>
<dbReference type="UniPathway" id="UPA00031">
    <property type="reaction ID" value="UER00007"/>
</dbReference>
<evidence type="ECO:0000256" key="3">
    <source>
        <dbReference type="ARBA" id="ARBA00004496"/>
    </source>
</evidence>
<dbReference type="HAMAP" id="MF_01021">
    <property type="entry name" value="HisI"/>
    <property type="match status" value="1"/>
</dbReference>
<feature type="region of interest" description="Phosphoribosyl-ATP pyrophosphohydrolase" evidence="15">
    <location>
        <begin position="114"/>
        <end position="210"/>
    </location>
</feature>
<feature type="domain" description="Phosphoribosyl-AMP cyclohydrolase" evidence="16">
    <location>
        <begin position="28"/>
        <end position="100"/>
    </location>
</feature>
<comment type="catalytic activity">
    <reaction evidence="1 15">
        <text>1-(5-phospho-beta-D-ribosyl)-5'-AMP + H2O = 1-(5-phospho-beta-D-ribosyl)-5-[(5-phospho-beta-D-ribosylamino)methylideneamino]imidazole-4-carboxamide</text>
        <dbReference type="Rhea" id="RHEA:20049"/>
        <dbReference type="ChEBI" id="CHEBI:15377"/>
        <dbReference type="ChEBI" id="CHEBI:58435"/>
        <dbReference type="ChEBI" id="CHEBI:59457"/>
        <dbReference type="EC" id="3.5.4.19"/>
    </reaction>
</comment>
<organism evidence="17 18">
    <name type="scientific">Oceanobacillus sojae</name>
    <dbReference type="NCBI Taxonomy" id="582851"/>
    <lineage>
        <taxon>Bacteria</taxon>
        <taxon>Bacillati</taxon>
        <taxon>Bacillota</taxon>
        <taxon>Bacilli</taxon>
        <taxon>Bacillales</taxon>
        <taxon>Bacillaceae</taxon>
        <taxon>Oceanobacillus</taxon>
    </lineage>
</organism>
<evidence type="ECO:0000256" key="9">
    <source>
        <dbReference type="ARBA" id="ARBA00022605"/>
    </source>
</evidence>
<dbReference type="SUPFAM" id="SSF101386">
    <property type="entry name" value="all-alpha NTP pyrophosphatases"/>
    <property type="match status" value="1"/>
</dbReference>
<dbReference type="Pfam" id="PF01502">
    <property type="entry name" value="PRA-CH"/>
    <property type="match status" value="1"/>
</dbReference>
<dbReference type="FunFam" id="3.10.20.810:FF:000001">
    <property type="entry name" value="Histidine biosynthesis bifunctional protein HisIE"/>
    <property type="match status" value="1"/>
</dbReference>
<dbReference type="GO" id="GO:0005737">
    <property type="term" value="C:cytoplasm"/>
    <property type="evidence" value="ECO:0007669"/>
    <property type="project" value="UniProtKB-SubCell"/>
</dbReference>
<feature type="region of interest" description="Phosphoribosyl-AMP cyclohydrolase" evidence="15">
    <location>
        <begin position="1"/>
        <end position="113"/>
    </location>
</feature>
<dbReference type="STRING" id="582851.GCA_900162665_03859"/>
<dbReference type="RefSeq" id="WP_246145178.1">
    <property type="nucleotide sequence ID" value="NZ_BJYM01000012.1"/>
</dbReference>
<evidence type="ECO:0000256" key="10">
    <source>
        <dbReference type="ARBA" id="ARBA00022741"/>
    </source>
</evidence>
<dbReference type="NCBIfam" id="TIGR03188">
    <property type="entry name" value="histidine_hisI"/>
    <property type="match status" value="1"/>
</dbReference>
<name>A0A511ZLI1_9BACI</name>
<dbReference type="GO" id="GO:0005524">
    <property type="term" value="F:ATP binding"/>
    <property type="evidence" value="ECO:0007669"/>
    <property type="project" value="UniProtKB-KW"/>
</dbReference>
<comment type="similarity">
    <text evidence="7 15">In the N-terminal section; belongs to the PRA-CH family.</text>
</comment>
<evidence type="ECO:0000256" key="11">
    <source>
        <dbReference type="ARBA" id="ARBA00022801"/>
    </source>
</evidence>
<evidence type="ECO:0000256" key="2">
    <source>
        <dbReference type="ARBA" id="ARBA00001460"/>
    </source>
</evidence>
<comment type="subcellular location">
    <subcellularLocation>
        <location evidence="3 15">Cytoplasm</location>
    </subcellularLocation>
</comment>